<evidence type="ECO:0000256" key="3">
    <source>
        <dbReference type="ARBA" id="ARBA00022525"/>
    </source>
</evidence>
<comment type="similarity">
    <text evidence="2 5">Belongs to the AB hydrolase superfamily. Lipase family.</text>
</comment>
<dbReference type="Pfam" id="PF00151">
    <property type="entry name" value="Lipase"/>
    <property type="match status" value="1"/>
</dbReference>
<evidence type="ECO:0000259" key="6">
    <source>
        <dbReference type="Pfam" id="PF00151"/>
    </source>
</evidence>
<evidence type="ECO:0000313" key="7">
    <source>
        <dbReference type="Proteomes" id="UP000694865"/>
    </source>
</evidence>
<keyword evidence="7" id="KW-1185">Reference proteome</keyword>
<evidence type="ECO:0000256" key="5">
    <source>
        <dbReference type="RuleBase" id="RU004262"/>
    </source>
</evidence>
<dbReference type="Proteomes" id="UP000694865">
    <property type="component" value="Unplaced"/>
</dbReference>
<evidence type="ECO:0000256" key="1">
    <source>
        <dbReference type="ARBA" id="ARBA00004613"/>
    </source>
</evidence>
<dbReference type="InterPro" id="IPR002331">
    <property type="entry name" value="Lipase_panc"/>
</dbReference>
<comment type="subcellular location">
    <subcellularLocation>
        <location evidence="1">Secreted</location>
    </subcellularLocation>
</comment>
<dbReference type="Gene3D" id="3.40.50.1820">
    <property type="entry name" value="alpha/beta hydrolase"/>
    <property type="match status" value="1"/>
</dbReference>
<organism evidence="7 8">
    <name type="scientific">Saccoglossus kowalevskii</name>
    <name type="common">Acorn worm</name>
    <dbReference type="NCBI Taxonomy" id="10224"/>
    <lineage>
        <taxon>Eukaryota</taxon>
        <taxon>Metazoa</taxon>
        <taxon>Hemichordata</taxon>
        <taxon>Enteropneusta</taxon>
        <taxon>Harrimaniidae</taxon>
        <taxon>Saccoglossus</taxon>
    </lineage>
</organism>
<proteinExistence type="inferred from homology"/>
<accession>A0ABM0MZK2</accession>
<evidence type="ECO:0000256" key="2">
    <source>
        <dbReference type="ARBA" id="ARBA00010701"/>
    </source>
</evidence>
<feature type="domain" description="Lipase" evidence="6">
    <location>
        <begin position="7"/>
        <end position="318"/>
    </location>
</feature>
<dbReference type="CDD" id="cd00707">
    <property type="entry name" value="Pancreat_lipase_like"/>
    <property type="match status" value="1"/>
</dbReference>
<reference evidence="8" key="1">
    <citation type="submission" date="2025-08" db="UniProtKB">
        <authorList>
            <consortium name="RefSeq"/>
        </authorList>
    </citation>
    <scope>IDENTIFICATION</scope>
    <source>
        <tissue evidence="8">Testes</tissue>
    </source>
</reference>
<name>A0ABM0MZK2_SACKO</name>
<dbReference type="PRINTS" id="PR00821">
    <property type="entry name" value="TAGLIPASE"/>
</dbReference>
<protein>
    <submittedName>
        <fullName evidence="8">Pancreatic lipase-related protein 2-like</fullName>
    </submittedName>
</protein>
<dbReference type="InterPro" id="IPR033906">
    <property type="entry name" value="Lipase_N"/>
</dbReference>
<dbReference type="PRINTS" id="PR00823">
    <property type="entry name" value="PANCLIPASE"/>
</dbReference>
<gene>
    <name evidence="8" type="primary">LOC100368862</name>
</gene>
<dbReference type="PANTHER" id="PTHR11610">
    <property type="entry name" value="LIPASE"/>
    <property type="match status" value="1"/>
</dbReference>
<dbReference type="SUPFAM" id="SSF53474">
    <property type="entry name" value="alpha/beta-Hydrolases"/>
    <property type="match status" value="1"/>
</dbReference>
<dbReference type="InterPro" id="IPR000734">
    <property type="entry name" value="TAG_lipase"/>
</dbReference>
<keyword evidence="4" id="KW-1015">Disulfide bond</keyword>
<dbReference type="InterPro" id="IPR029058">
    <property type="entry name" value="AB_hydrolase_fold"/>
</dbReference>
<dbReference type="InterPro" id="IPR013818">
    <property type="entry name" value="Lipase"/>
</dbReference>
<dbReference type="GeneID" id="100368862"/>
<dbReference type="RefSeq" id="XP_006825443.1">
    <property type="nucleotide sequence ID" value="XM_006825380.1"/>
</dbReference>
<keyword evidence="3" id="KW-0964">Secreted</keyword>
<sequence length="321" mass="34930">MAGHSEEVCYGQLGCFTNDPPHDNVKMLPDTPDDIDTVFVLYTRLNPDEGHIINREDPGTFIDSHFNPSQQTVFQIHGWKSSGKKSWNADMKNEFLKYGDMNVIVVDWEKGSAGFYPQCVANSEVVGAEIDALLNALTMYMGLDVKDVYLVGHSLGAHVAGYAGERNPAIGRITGLDAAAPLFEGEDSAVRLDPSDAQFVDVIHSAAGHSLTNLGIGMKGEERDTCNSGHVDFYPNGGSEQPGCLLPIAGDVCDHKRGRTYFIESINQCPFTSYPCELGQWEGCDTCGAIGCSYMGFHAKESDARGVFYLETNSESPYCQG</sequence>
<evidence type="ECO:0000256" key="4">
    <source>
        <dbReference type="ARBA" id="ARBA00023157"/>
    </source>
</evidence>
<dbReference type="PANTHER" id="PTHR11610:SF173">
    <property type="entry name" value="LIPASE DOMAIN-CONTAINING PROTEIN-RELATED"/>
    <property type="match status" value="1"/>
</dbReference>
<evidence type="ECO:0000313" key="8">
    <source>
        <dbReference type="RefSeq" id="XP_006825443.1"/>
    </source>
</evidence>